<evidence type="ECO:0000256" key="3">
    <source>
        <dbReference type="ARBA" id="ARBA00023004"/>
    </source>
</evidence>
<organism evidence="7 8">
    <name type="scientific">Candidatus Faecivivens stercoravium</name>
    <dbReference type="NCBI Taxonomy" id="2840803"/>
    <lineage>
        <taxon>Bacteria</taxon>
        <taxon>Bacillati</taxon>
        <taxon>Bacillota</taxon>
        <taxon>Clostridia</taxon>
        <taxon>Eubacteriales</taxon>
        <taxon>Oscillospiraceae</taxon>
        <taxon>Oscillospiraceae incertae sedis</taxon>
        <taxon>Candidatus Faecivivens</taxon>
    </lineage>
</organism>
<reference evidence="7" key="2">
    <citation type="journal article" date="2021" name="PeerJ">
        <title>Extensive microbial diversity within the chicken gut microbiome revealed by metagenomics and culture.</title>
        <authorList>
            <person name="Gilroy R."/>
            <person name="Ravi A."/>
            <person name="Getino M."/>
            <person name="Pursley I."/>
            <person name="Horton D.L."/>
            <person name="Alikhan N.F."/>
            <person name="Baker D."/>
            <person name="Gharbi K."/>
            <person name="Hall N."/>
            <person name="Watson M."/>
            <person name="Adriaenssens E.M."/>
            <person name="Foster-Nyarko E."/>
            <person name="Jarju S."/>
            <person name="Secka A."/>
            <person name="Antonio M."/>
            <person name="Oren A."/>
            <person name="Chaudhuri R.R."/>
            <person name="La Ragione R."/>
            <person name="Hildebrand F."/>
            <person name="Pallen M.J."/>
        </authorList>
    </citation>
    <scope>NUCLEOTIDE SEQUENCE</scope>
    <source>
        <strain evidence="7">CHK189-12415</strain>
    </source>
</reference>
<evidence type="ECO:0000313" key="8">
    <source>
        <dbReference type="Proteomes" id="UP000824241"/>
    </source>
</evidence>
<evidence type="ECO:0000256" key="5">
    <source>
        <dbReference type="PIRSR" id="PIRSR004869-50"/>
    </source>
</evidence>
<comment type="cofactor">
    <cofactor evidence="5">
        <name>[4Fe-4S] cluster</name>
        <dbReference type="ChEBI" id="CHEBI:49883"/>
    </cofactor>
    <text evidence="5">Binds 1 [4Fe-4S] cluster. The cluster is coordinated with 3 cysteines and an exchangeable S-adenosyl-L-methionine.</text>
</comment>
<proteinExistence type="predicted"/>
<dbReference type="Proteomes" id="UP000824241">
    <property type="component" value="Unassembled WGS sequence"/>
</dbReference>
<dbReference type="InterPro" id="IPR016431">
    <property type="entry name" value="Pyrv-formate_lyase-activ_prd"/>
</dbReference>
<reference evidence="7" key="1">
    <citation type="submission" date="2020-10" db="EMBL/GenBank/DDBJ databases">
        <authorList>
            <person name="Gilroy R."/>
        </authorList>
    </citation>
    <scope>NUCLEOTIDE SEQUENCE</scope>
    <source>
        <strain evidence="7">CHK189-12415</strain>
    </source>
</reference>
<name>A0A9D1DVV1_9FIRM</name>
<feature type="domain" description="Radical SAM core" evidence="6">
    <location>
        <begin position="62"/>
        <end position="194"/>
    </location>
</feature>
<dbReference type="GO" id="GO:0003824">
    <property type="term" value="F:catalytic activity"/>
    <property type="evidence" value="ECO:0007669"/>
    <property type="project" value="InterPro"/>
</dbReference>
<evidence type="ECO:0000256" key="2">
    <source>
        <dbReference type="ARBA" id="ARBA00022723"/>
    </source>
</evidence>
<protein>
    <submittedName>
        <fullName evidence="7">Radical SAM protein</fullName>
    </submittedName>
</protein>
<dbReference type="EMBL" id="DVHA01000019">
    <property type="protein sequence ID" value="HIR60074.1"/>
    <property type="molecule type" value="Genomic_DNA"/>
</dbReference>
<dbReference type="PIRSF" id="PIRSF004869">
    <property type="entry name" value="PflX_prd"/>
    <property type="match status" value="1"/>
</dbReference>
<dbReference type="PANTHER" id="PTHR43075">
    <property type="entry name" value="FORMATE LYASE ACTIVATING ENZYME, PUTATIVE (AFU_ORTHOLOGUE AFUA_2G15630)-RELATED"/>
    <property type="match status" value="1"/>
</dbReference>
<keyword evidence="2 5" id="KW-0479">Metal-binding</keyword>
<dbReference type="InterPro" id="IPR007197">
    <property type="entry name" value="rSAM"/>
</dbReference>
<evidence type="ECO:0000256" key="1">
    <source>
        <dbReference type="ARBA" id="ARBA00022691"/>
    </source>
</evidence>
<evidence type="ECO:0000256" key="4">
    <source>
        <dbReference type="ARBA" id="ARBA00023014"/>
    </source>
</evidence>
<evidence type="ECO:0000313" key="7">
    <source>
        <dbReference type="EMBL" id="HIR60074.1"/>
    </source>
</evidence>
<dbReference type="SFLD" id="SFLDG01099">
    <property type="entry name" value="Uncharacterised_Radical_SAM_Su"/>
    <property type="match status" value="1"/>
</dbReference>
<keyword evidence="4 5" id="KW-0411">Iron-sulfur</keyword>
<dbReference type="AlphaFoldDB" id="A0A9D1DVV1"/>
<dbReference type="Gene3D" id="3.20.20.70">
    <property type="entry name" value="Aldolase class I"/>
    <property type="match status" value="1"/>
</dbReference>
<dbReference type="GO" id="GO:0046872">
    <property type="term" value="F:metal ion binding"/>
    <property type="evidence" value="ECO:0007669"/>
    <property type="project" value="UniProtKB-KW"/>
</dbReference>
<comment type="caution">
    <text evidence="7">The sequence shown here is derived from an EMBL/GenBank/DDBJ whole genome shotgun (WGS) entry which is preliminary data.</text>
</comment>
<gene>
    <name evidence="7" type="ORF">IAB37_00635</name>
</gene>
<dbReference type="SFLD" id="SFLDS00029">
    <property type="entry name" value="Radical_SAM"/>
    <property type="match status" value="1"/>
</dbReference>
<feature type="binding site" evidence="5">
    <location>
        <position position="71"/>
    </location>
    <ligand>
        <name>[4Fe-4S] cluster</name>
        <dbReference type="ChEBI" id="CHEBI:49883"/>
        <note>4Fe-4S-S-AdoMet</note>
    </ligand>
</feature>
<feature type="binding site" evidence="5">
    <location>
        <position position="74"/>
    </location>
    <ligand>
        <name>[4Fe-4S] cluster</name>
        <dbReference type="ChEBI" id="CHEBI:49883"/>
        <note>4Fe-4S-S-AdoMet</note>
    </ligand>
</feature>
<sequence length="308" mass="34309">MEEKWEALLRRCTLCPRMCGVNRLAGEKGFCGAAGETVRVARAALHFWEEPCISGERGSGTVFFSYCTLRCAFCQNREIREGEAGADISTGRLAAIFLEQQARGAHNINLVTPTHYLPQIAAALMAAKREGLALPVVYNTSGYERPEVLRMLEGLVDVWLPDFKYMSETLARDYSSAPGYRETALAAIEEMVRQAGEPVFDKDGMMVRGVIIRHLALPGQLADSEAAVKELFSRFGNRVYYSLMNQYTPPPFRLKWDNLNRRLSPDEYDALIDYAVDLGVENGFTQEDGTAEESFIPPFDLSGVLPEG</sequence>
<evidence type="ECO:0000259" key="6">
    <source>
        <dbReference type="Pfam" id="PF04055"/>
    </source>
</evidence>
<keyword evidence="1 5" id="KW-0949">S-adenosyl-L-methionine</keyword>
<dbReference type="InterPro" id="IPR013785">
    <property type="entry name" value="Aldolase_TIM"/>
</dbReference>
<dbReference type="GO" id="GO:0051536">
    <property type="term" value="F:iron-sulfur cluster binding"/>
    <property type="evidence" value="ECO:0007669"/>
    <property type="project" value="UniProtKB-KW"/>
</dbReference>
<feature type="binding site" evidence="5">
    <location>
        <position position="67"/>
    </location>
    <ligand>
        <name>[4Fe-4S] cluster</name>
        <dbReference type="ChEBI" id="CHEBI:49883"/>
        <note>4Fe-4S-S-AdoMet</note>
    </ligand>
</feature>
<accession>A0A9D1DVV1</accession>
<dbReference type="SUPFAM" id="SSF102114">
    <property type="entry name" value="Radical SAM enzymes"/>
    <property type="match status" value="1"/>
</dbReference>
<dbReference type="InterPro" id="IPR058240">
    <property type="entry name" value="rSAM_sf"/>
</dbReference>
<dbReference type="CDD" id="cd01335">
    <property type="entry name" value="Radical_SAM"/>
    <property type="match status" value="1"/>
</dbReference>
<dbReference type="PANTHER" id="PTHR43075:SF1">
    <property type="entry name" value="FORMATE LYASE ACTIVATING ENZYME, PUTATIVE (AFU_ORTHOLOGUE AFUA_2G15630)-RELATED"/>
    <property type="match status" value="1"/>
</dbReference>
<dbReference type="InterPro" id="IPR040085">
    <property type="entry name" value="MJ0674-like"/>
</dbReference>
<dbReference type="Pfam" id="PF04055">
    <property type="entry name" value="Radical_SAM"/>
    <property type="match status" value="1"/>
</dbReference>
<keyword evidence="3 5" id="KW-0408">Iron</keyword>